<evidence type="ECO:0000256" key="1">
    <source>
        <dbReference type="SAM" id="MobiDB-lite"/>
    </source>
</evidence>
<name>A0A0E9RZC4_ANGAN</name>
<protein>
    <submittedName>
        <fullName evidence="2">Uncharacterized protein</fullName>
    </submittedName>
</protein>
<evidence type="ECO:0000313" key="2">
    <source>
        <dbReference type="EMBL" id="JAH34421.1"/>
    </source>
</evidence>
<reference evidence="2" key="1">
    <citation type="submission" date="2014-11" db="EMBL/GenBank/DDBJ databases">
        <authorList>
            <person name="Amaro Gonzalez C."/>
        </authorList>
    </citation>
    <scope>NUCLEOTIDE SEQUENCE</scope>
</reference>
<sequence>MYKENVITGVQQILQKLFSFHKGYRIRSNRPFGQPFDPVNNEHTDKGFASLG</sequence>
<dbReference type="EMBL" id="GBXM01074156">
    <property type="protein sequence ID" value="JAH34421.1"/>
    <property type="molecule type" value="Transcribed_RNA"/>
</dbReference>
<organism evidence="2">
    <name type="scientific">Anguilla anguilla</name>
    <name type="common">European freshwater eel</name>
    <name type="synonym">Muraena anguilla</name>
    <dbReference type="NCBI Taxonomy" id="7936"/>
    <lineage>
        <taxon>Eukaryota</taxon>
        <taxon>Metazoa</taxon>
        <taxon>Chordata</taxon>
        <taxon>Craniata</taxon>
        <taxon>Vertebrata</taxon>
        <taxon>Euteleostomi</taxon>
        <taxon>Actinopterygii</taxon>
        <taxon>Neopterygii</taxon>
        <taxon>Teleostei</taxon>
        <taxon>Anguilliformes</taxon>
        <taxon>Anguillidae</taxon>
        <taxon>Anguilla</taxon>
    </lineage>
</organism>
<dbReference type="AlphaFoldDB" id="A0A0E9RZC4"/>
<feature type="region of interest" description="Disordered" evidence="1">
    <location>
        <begin position="31"/>
        <end position="52"/>
    </location>
</feature>
<reference evidence="2" key="2">
    <citation type="journal article" date="2015" name="Fish Shellfish Immunol.">
        <title>Early steps in the European eel (Anguilla anguilla)-Vibrio vulnificus interaction in the gills: Role of the RtxA13 toxin.</title>
        <authorList>
            <person name="Callol A."/>
            <person name="Pajuelo D."/>
            <person name="Ebbesson L."/>
            <person name="Teles M."/>
            <person name="MacKenzie S."/>
            <person name="Amaro C."/>
        </authorList>
    </citation>
    <scope>NUCLEOTIDE SEQUENCE</scope>
</reference>
<accession>A0A0E9RZC4</accession>
<proteinExistence type="predicted"/>